<dbReference type="NCBIfam" id="TIGR01764">
    <property type="entry name" value="excise"/>
    <property type="match status" value="1"/>
</dbReference>
<protein>
    <submittedName>
        <fullName evidence="2">Helix-turn-helix domain-containing protein</fullName>
    </submittedName>
</protein>
<feature type="domain" description="Helix-turn-helix" evidence="1">
    <location>
        <begin position="7"/>
        <end position="54"/>
    </location>
</feature>
<sequence length="73" mass="8417">MNRGTITVKEAASYIGVSKDLIYQLVRESKLPHVKVGRRILFRREVIDHWMNNQEAYSIQGKEGINSLSVDKE</sequence>
<accession>A0ABV6KGP8</accession>
<comment type="caution">
    <text evidence="2">The sequence shown here is derived from an EMBL/GenBank/DDBJ whole genome shotgun (WGS) entry which is preliminary data.</text>
</comment>
<proteinExistence type="predicted"/>
<dbReference type="Gene3D" id="3.90.105.50">
    <property type="match status" value="1"/>
</dbReference>
<dbReference type="InterPro" id="IPR009061">
    <property type="entry name" value="DNA-bd_dom_put_sf"/>
</dbReference>
<dbReference type="InterPro" id="IPR041657">
    <property type="entry name" value="HTH_17"/>
</dbReference>
<dbReference type="Pfam" id="PF12728">
    <property type="entry name" value="HTH_17"/>
    <property type="match status" value="1"/>
</dbReference>
<gene>
    <name evidence="2" type="ORF">ACFFHM_18945</name>
</gene>
<dbReference type="EMBL" id="JBHLUX010000079">
    <property type="protein sequence ID" value="MFC0472500.1"/>
    <property type="molecule type" value="Genomic_DNA"/>
</dbReference>
<organism evidence="2 3">
    <name type="scientific">Halalkalibacter kiskunsagensis</name>
    <dbReference type="NCBI Taxonomy" id="1548599"/>
    <lineage>
        <taxon>Bacteria</taxon>
        <taxon>Bacillati</taxon>
        <taxon>Bacillota</taxon>
        <taxon>Bacilli</taxon>
        <taxon>Bacillales</taxon>
        <taxon>Bacillaceae</taxon>
        <taxon>Halalkalibacter</taxon>
    </lineage>
</organism>
<dbReference type="InterPro" id="IPR010093">
    <property type="entry name" value="SinI_DNA-bd"/>
</dbReference>
<dbReference type="SUPFAM" id="SSF46955">
    <property type="entry name" value="Putative DNA-binding domain"/>
    <property type="match status" value="1"/>
</dbReference>
<dbReference type="InterPro" id="IPR038148">
    <property type="entry name" value="Tn1545/Tn916_Xis"/>
</dbReference>
<dbReference type="RefSeq" id="WP_335963401.1">
    <property type="nucleotide sequence ID" value="NZ_JAXBLX010000049.1"/>
</dbReference>
<dbReference type="Proteomes" id="UP001589838">
    <property type="component" value="Unassembled WGS sequence"/>
</dbReference>
<evidence type="ECO:0000313" key="2">
    <source>
        <dbReference type="EMBL" id="MFC0472500.1"/>
    </source>
</evidence>
<name>A0ABV6KGP8_9BACI</name>
<evidence type="ECO:0000313" key="3">
    <source>
        <dbReference type="Proteomes" id="UP001589838"/>
    </source>
</evidence>
<reference evidence="2 3" key="1">
    <citation type="submission" date="2024-09" db="EMBL/GenBank/DDBJ databases">
        <authorList>
            <person name="Sun Q."/>
            <person name="Mori K."/>
        </authorList>
    </citation>
    <scope>NUCLEOTIDE SEQUENCE [LARGE SCALE GENOMIC DNA]</scope>
    <source>
        <strain evidence="2 3">NCAIM B.02610</strain>
    </source>
</reference>
<keyword evidence="3" id="KW-1185">Reference proteome</keyword>
<evidence type="ECO:0000259" key="1">
    <source>
        <dbReference type="Pfam" id="PF12728"/>
    </source>
</evidence>